<dbReference type="RefSeq" id="WP_097017954.1">
    <property type="nucleotide sequence ID" value="NZ_OBDZ01000013.1"/>
</dbReference>
<dbReference type="AlphaFoldDB" id="A0A285H326"/>
<protein>
    <submittedName>
        <fullName evidence="1">Uncharacterized protein family (UPF0180)</fullName>
    </submittedName>
</protein>
<dbReference type="InterPro" id="IPR005370">
    <property type="entry name" value="UPF0180"/>
</dbReference>
<accession>A0A285H326</accession>
<sequence length="83" mass="9050">MDINRRIAVDGSLSNLKKHLHLYGYEIDDLNANNLGEVSAVITNGEDSNLMEAREIATPIINGQGHSAEEIKNMIENGLSGLM</sequence>
<dbReference type="OrthoDB" id="1708042at2"/>
<dbReference type="Proteomes" id="UP000219573">
    <property type="component" value="Unassembled WGS sequence"/>
</dbReference>
<evidence type="ECO:0000313" key="1">
    <source>
        <dbReference type="EMBL" id="SNY29983.1"/>
    </source>
</evidence>
<keyword evidence="2" id="KW-1185">Reference proteome</keyword>
<evidence type="ECO:0000313" key="2">
    <source>
        <dbReference type="Proteomes" id="UP000219573"/>
    </source>
</evidence>
<dbReference type="Pfam" id="PF03698">
    <property type="entry name" value="UPF0180"/>
    <property type="match status" value="1"/>
</dbReference>
<reference evidence="2" key="1">
    <citation type="submission" date="2017-09" db="EMBL/GenBank/DDBJ databases">
        <authorList>
            <person name="Varghese N."/>
            <person name="Submissions S."/>
        </authorList>
    </citation>
    <scope>NUCLEOTIDE SEQUENCE [LARGE SCALE GENOMIC DNA]</scope>
    <source>
        <strain evidence="2">MSL47</strain>
    </source>
</reference>
<dbReference type="EMBL" id="OBDZ01000013">
    <property type="protein sequence ID" value="SNY29983.1"/>
    <property type="molecule type" value="Genomic_DNA"/>
</dbReference>
<name>A0A285H326_9FIRM</name>
<proteinExistence type="predicted"/>
<gene>
    <name evidence="1" type="ORF">SAMN06265827_11343</name>
</gene>
<organism evidence="1 2">
    <name type="scientific">Orenia metallireducens</name>
    <dbReference type="NCBI Taxonomy" id="1413210"/>
    <lineage>
        <taxon>Bacteria</taxon>
        <taxon>Bacillati</taxon>
        <taxon>Bacillota</taxon>
        <taxon>Clostridia</taxon>
        <taxon>Halanaerobiales</taxon>
        <taxon>Halobacteroidaceae</taxon>
        <taxon>Orenia</taxon>
    </lineage>
</organism>